<dbReference type="EMBL" id="JAACJJ010000056">
    <property type="protein sequence ID" value="KAF5311909.1"/>
    <property type="molecule type" value="Genomic_DNA"/>
</dbReference>
<reference evidence="5 6" key="1">
    <citation type="journal article" date="2020" name="ISME J.">
        <title>Uncovering the hidden diversity of litter-decomposition mechanisms in mushroom-forming fungi.</title>
        <authorList>
            <person name="Floudas D."/>
            <person name="Bentzer J."/>
            <person name="Ahren D."/>
            <person name="Johansson T."/>
            <person name="Persson P."/>
            <person name="Tunlid A."/>
        </authorList>
    </citation>
    <scope>NUCLEOTIDE SEQUENCE [LARGE SCALE GENOMIC DNA]</scope>
    <source>
        <strain evidence="5 6">CBS 101986</strain>
    </source>
</reference>
<sequence length="421" mass="46696">MIPHTTSKLFSPATFGAFKLNHRRVYSTVVLAPLTRNRATKSQKHERTWYPDELNVTYYAQRTTPGGLIISEACPVSIEASGMLGVPGIFTDEQKAGWKKVVDAVHAKGGVIAMQLWHQGRNTHSRVTGRPPISASAVPITDSVHRWSGIPTEAWETPKAMTQADIDRVKGEYVAAAVAAREAGFDGVELHAANGYLPDQFMHSNINRRTDAYGGSPENRCRFLLELVAELGQAIGFDRVGVRLAPFGFFNQTRGHGRIEQWTYACRKLAALDVAYVHLIEPRFDEVRSEQDKLRDLTSPSLGATVGSEDADDEPPFTEDQLTLKLFRAELGNTPCIVAGGYNPSNCWDGIEEGEHDAIAFGRYFTSNADLVERLKTDKPFMRYDRFRFYGPFPDNEIGYTVHPNQEIAAPDEAPQTSHGA</sequence>
<gene>
    <name evidence="5" type="ORF">D9619_003622</name>
</gene>
<dbReference type="InterPro" id="IPR001155">
    <property type="entry name" value="OxRdtase_FMN_N"/>
</dbReference>
<comment type="similarity">
    <text evidence="2">Belongs to the NADH:flavin oxidoreductase/NADH oxidase family.</text>
</comment>
<accession>A0A8H5ETL4</accession>
<dbReference type="InterPro" id="IPR045247">
    <property type="entry name" value="Oye-like"/>
</dbReference>
<dbReference type="PANTHER" id="PTHR22893:SF93">
    <property type="entry name" value="HYPOTHETICAL OXIDOREDUCTASE (EUROFUNG)"/>
    <property type="match status" value="1"/>
</dbReference>
<protein>
    <recommendedName>
        <fullName evidence="4">NADH:flavin oxidoreductase/NADH oxidase N-terminal domain-containing protein</fullName>
    </recommendedName>
</protein>
<dbReference type="GO" id="GO:0010181">
    <property type="term" value="F:FMN binding"/>
    <property type="evidence" value="ECO:0007669"/>
    <property type="project" value="InterPro"/>
</dbReference>
<dbReference type="OrthoDB" id="276546at2759"/>
<dbReference type="Proteomes" id="UP000567179">
    <property type="component" value="Unassembled WGS sequence"/>
</dbReference>
<organism evidence="5 6">
    <name type="scientific">Psilocybe cf. subviscida</name>
    <dbReference type="NCBI Taxonomy" id="2480587"/>
    <lineage>
        <taxon>Eukaryota</taxon>
        <taxon>Fungi</taxon>
        <taxon>Dikarya</taxon>
        <taxon>Basidiomycota</taxon>
        <taxon>Agaricomycotina</taxon>
        <taxon>Agaricomycetes</taxon>
        <taxon>Agaricomycetidae</taxon>
        <taxon>Agaricales</taxon>
        <taxon>Agaricineae</taxon>
        <taxon>Strophariaceae</taxon>
        <taxon>Psilocybe</taxon>
    </lineage>
</organism>
<dbReference type="PANTHER" id="PTHR22893">
    <property type="entry name" value="NADH OXIDOREDUCTASE-RELATED"/>
    <property type="match status" value="1"/>
</dbReference>
<dbReference type="InterPro" id="IPR013785">
    <property type="entry name" value="Aldolase_TIM"/>
</dbReference>
<dbReference type="AlphaFoldDB" id="A0A8H5ETL4"/>
<keyword evidence="3" id="KW-0560">Oxidoreductase</keyword>
<feature type="domain" description="NADH:flavin oxidoreductase/NADH oxidase N-terminal" evidence="4">
    <location>
        <begin position="8"/>
        <end position="378"/>
    </location>
</feature>
<dbReference type="Gene3D" id="3.20.20.70">
    <property type="entry name" value="Aldolase class I"/>
    <property type="match status" value="1"/>
</dbReference>
<dbReference type="CDD" id="cd02933">
    <property type="entry name" value="OYE_like_FMN"/>
    <property type="match status" value="1"/>
</dbReference>
<dbReference type="FunFam" id="3.20.20.70:FF:000059">
    <property type="entry name" value="N-ethylmaleimide reductase, FMN-linked"/>
    <property type="match status" value="1"/>
</dbReference>
<dbReference type="Pfam" id="PF00724">
    <property type="entry name" value="Oxidored_FMN"/>
    <property type="match status" value="1"/>
</dbReference>
<evidence type="ECO:0000313" key="6">
    <source>
        <dbReference type="Proteomes" id="UP000567179"/>
    </source>
</evidence>
<proteinExistence type="inferred from homology"/>
<evidence type="ECO:0000256" key="1">
    <source>
        <dbReference type="ARBA" id="ARBA00001917"/>
    </source>
</evidence>
<keyword evidence="6" id="KW-1185">Reference proteome</keyword>
<comment type="caution">
    <text evidence="5">The sequence shown here is derived from an EMBL/GenBank/DDBJ whole genome shotgun (WGS) entry which is preliminary data.</text>
</comment>
<evidence type="ECO:0000256" key="2">
    <source>
        <dbReference type="ARBA" id="ARBA00005979"/>
    </source>
</evidence>
<evidence type="ECO:0000313" key="5">
    <source>
        <dbReference type="EMBL" id="KAF5311909.1"/>
    </source>
</evidence>
<dbReference type="GO" id="GO:0016628">
    <property type="term" value="F:oxidoreductase activity, acting on the CH-CH group of donors, NAD or NADP as acceptor"/>
    <property type="evidence" value="ECO:0007669"/>
    <property type="project" value="UniProtKB-ARBA"/>
</dbReference>
<evidence type="ECO:0000256" key="3">
    <source>
        <dbReference type="ARBA" id="ARBA00023002"/>
    </source>
</evidence>
<comment type="cofactor">
    <cofactor evidence="1">
        <name>FMN</name>
        <dbReference type="ChEBI" id="CHEBI:58210"/>
    </cofactor>
</comment>
<name>A0A8H5ETL4_9AGAR</name>
<dbReference type="SUPFAM" id="SSF51395">
    <property type="entry name" value="FMN-linked oxidoreductases"/>
    <property type="match status" value="1"/>
</dbReference>
<evidence type="ECO:0000259" key="4">
    <source>
        <dbReference type="Pfam" id="PF00724"/>
    </source>
</evidence>
<dbReference type="GO" id="GO:0005829">
    <property type="term" value="C:cytosol"/>
    <property type="evidence" value="ECO:0007669"/>
    <property type="project" value="UniProtKB-ARBA"/>
</dbReference>